<evidence type="ECO:0000313" key="2">
    <source>
        <dbReference type="Proteomes" id="UP000820977"/>
    </source>
</evidence>
<dbReference type="InterPro" id="IPR008969">
    <property type="entry name" value="CarboxyPept-like_regulatory"/>
</dbReference>
<dbReference type="EMBL" id="JABKKJ010000034">
    <property type="protein sequence ID" value="NPE26219.1"/>
    <property type="molecule type" value="Genomic_DNA"/>
</dbReference>
<evidence type="ECO:0008006" key="3">
    <source>
        <dbReference type="Google" id="ProtNLM"/>
    </source>
</evidence>
<reference evidence="1 2" key="1">
    <citation type="submission" date="2020-05" db="EMBL/GenBank/DDBJ databases">
        <title>Distinct polysaccharide utilization as determinants for interspecies competition between intestinal Prevotella spp.</title>
        <authorList>
            <person name="Galvez E.J.C."/>
            <person name="Iljazovic A."/>
            <person name="Strowig T."/>
        </authorList>
    </citation>
    <scope>NUCLEOTIDE SEQUENCE [LARGE SCALE GENOMIC DNA]</scope>
    <source>
        <strain evidence="1 2">PCHR</strain>
    </source>
</reference>
<dbReference type="RefSeq" id="WP_172345675.1">
    <property type="nucleotide sequence ID" value="NZ_CATJFF010000059.1"/>
</dbReference>
<proteinExistence type="predicted"/>
<sequence length="518" mass="59384">MAQDTFSVTGRVFDNRHRPLVSANINLHCKQNEFKTTTDKNGAFKVEGTYGNDYRLSISHIGFNDETYIIKKSKTDIRLDSIIMQESVIGLDETVIKPKPIRIVHDRRILYPTENQRRNSADGISLLSMMKLPRTTIIARTNEVRYWGKGNLRYYINDTKATVSQIRALLPKDIVRVEYIDRPGLEYQEQEDVELVIRVITKNGTRGTYNSIILDKQLNRSVGEINIESRTTGKSSELAVGYNGYKNGSSHHFNPEFTDETFYMPDGVIRRMEETTNMTSYENNHNISLAYFNTPSEKDYLYVKTELKLNSQPNNILNSVVYRYGPEDYKSNKHTDTSTENNAFITNVLYRKIFSKKQMMMFDATYYVTKADAYRYYKEISGNETIADIISDAGATSHGGSFTGMYRNIMSDRWILQTSAASYLNIAKSTYSGKYDGTSRLLRNISTLNGKISYRKEKFDASMILILALNHTSVADKYKSTTVEPKISLQTKYLFNERCYVGGSLGYVPIRPQINDLR</sequence>
<gene>
    <name evidence="1" type="ORF">HPS54_11995</name>
</gene>
<evidence type="ECO:0000313" key="1">
    <source>
        <dbReference type="EMBL" id="NPE26219.1"/>
    </source>
</evidence>
<protein>
    <recommendedName>
        <fullName evidence="3">Carboxypeptidase-like regulatory domain-containing protein</fullName>
    </recommendedName>
</protein>
<dbReference type="Gene3D" id="2.60.40.1120">
    <property type="entry name" value="Carboxypeptidase-like, regulatory domain"/>
    <property type="match status" value="1"/>
</dbReference>
<dbReference type="SUPFAM" id="SSF49464">
    <property type="entry name" value="Carboxypeptidase regulatory domain-like"/>
    <property type="match status" value="1"/>
</dbReference>
<dbReference type="Proteomes" id="UP000820977">
    <property type="component" value="Unassembled WGS sequence"/>
</dbReference>
<dbReference type="Pfam" id="PF13715">
    <property type="entry name" value="CarbopepD_reg_2"/>
    <property type="match status" value="1"/>
</dbReference>
<comment type="caution">
    <text evidence="1">The sequence shown here is derived from an EMBL/GenBank/DDBJ whole genome shotgun (WGS) entry which is preliminary data.</text>
</comment>
<keyword evidence="2" id="KW-1185">Reference proteome</keyword>
<name>A0ABX2B3X2_9BACT</name>
<organism evidence="1 2">
    <name type="scientific">Xylanibacter caecicola</name>
    <dbReference type="NCBI Taxonomy" id="2736294"/>
    <lineage>
        <taxon>Bacteria</taxon>
        <taxon>Pseudomonadati</taxon>
        <taxon>Bacteroidota</taxon>
        <taxon>Bacteroidia</taxon>
        <taxon>Bacteroidales</taxon>
        <taxon>Prevotellaceae</taxon>
        <taxon>Xylanibacter</taxon>
    </lineage>
</organism>
<accession>A0ABX2B3X2</accession>